<sequence length="255" mass="28635">MAWLFANLRVAERWGWRAFGWFCLAASLSVPTVFIFQGFDSIALNESRDAKYQASLVEIAKNKANLAETLANNPGRESEMIDALIEKHADDRNHLLPILESRYISAEALDHLARSEDLGIALSAIRNPNCRAETLVRIYRTHAYSDYFFQALAAHANTPPEILKELYQRPATINGLDRSLASNPVTPIEVIREIMTKTNESFVVQRLLENPALDCSWLLPIEAALKRSERPADGYSVNRLQALKSTKCLNTSPAH</sequence>
<evidence type="ECO:0000313" key="3">
    <source>
        <dbReference type="Proteomes" id="UP000739411"/>
    </source>
</evidence>
<proteinExistence type="predicted"/>
<dbReference type="EMBL" id="JADJMS010000051">
    <property type="protein sequence ID" value="MBK7417311.1"/>
    <property type="molecule type" value="Genomic_DNA"/>
</dbReference>
<dbReference type="Proteomes" id="UP000739411">
    <property type="component" value="Unassembled WGS sequence"/>
</dbReference>
<accession>A0A935KEM8</accession>
<gene>
    <name evidence="2" type="ORF">IPJ38_21685</name>
</gene>
<keyword evidence="1" id="KW-0472">Membrane</keyword>
<dbReference type="AlphaFoldDB" id="A0A935KEM8"/>
<protein>
    <submittedName>
        <fullName evidence="2">Uncharacterized protein</fullName>
    </submittedName>
</protein>
<name>A0A935KEM8_9RHOO</name>
<evidence type="ECO:0000313" key="2">
    <source>
        <dbReference type="EMBL" id="MBK7417311.1"/>
    </source>
</evidence>
<evidence type="ECO:0000256" key="1">
    <source>
        <dbReference type="SAM" id="Phobius"/>
    </source>
</evidence>
<organism evidence="2 3">
    <name type="scientific">Candidatus Dechloromonas phosphorivorans</name>
    <dbReference type="NCBI Taxonomy" id="2899244"/>
    <lineage>
        <taxon>Bacteria</taxon>
        <taxon>Pseudomonadati</taxon>
        <taxon>Pseudomonadota</taxon>
        <taxon>Betaproteobacteria</taxon>
        <taxon>Rhodocyclales</taxon>
        <taxon>Azonexaceae</taxon>
        <taxon>Dechloromonas</taxon>
    </lineage>
</organism>
<keyword evidence="1" id="KW-0812">Transmembrane</keyword>
<reference evidence="2 3" key="1">
    <citation type="submission" date="2020-10" db="EMBL/GenBank/DDBJ databases">
        <title>Connecting structure to function with the recovery of over 1000 high-quality activated sludge metagenome-assembled genomes encoding full-length rRNA genes using long-read sequencing.</title>
        <authorList>
            <person name="Singleton C.M."/>
            <person name="Petriglieri F."/>
            <person name="Kristensen J.M."/>
            <person name="Kirkegaard R.H."/>
            <person name="Michaelsen T.Y."/>
            <person name="Andersen M.H."/>
            <person name="Karst S.M."/>
            <person name="Dueholm M.S."/>
            <person name="Nielsen P.H."/>
            <person name="Albertsen M."/>
        </authorList>
    </citation>
    <scope>NUCLEOTIDE SEQUENCE [LARGE SCALE GENOMIC DNA]</scope>
    <source>
        <strain evidence="2">EsbW_18-Q3-R4-48_BATAC.463</strain>
    </source>
</reference>
<feature type="transmembrane region" description="Helical" evidence="1">
    <location>
        <begin position="18"/>
        <end position="39"/>
    </location>
</feature>
<keyword evidence="1" id="KW-1133">Transmembrane helix</keyword>
<comment type="caution">
    <text evidence="2">The sequence shown here is derived from an EMBL/GenBank/DDBJ whole genome shotgun (WGS) entry which is preliminary data.</text>
</comment>